<dbReference type="Pfam" id="PF00561">
    <property type="entry name" value="Abhydrolase_1"/>
    <property type="match status" value="1"/>
</dbReference>
<name>A0A812RLA9_9DINO</name>
<dbReference type="EMBL" id="CAJNDS010002356">
    <property type="protein sequence ID" value="CAE7447102.1"/>
    <property type="molecule type" value="Genomic_DNA"/>
</dbReference>
<evidence type="ECO:0000313" key="2">
    <source>
        <dbReference type="EMBL" id="CAE7447102.1"/>
    </source>
</evidence>
<proteinExistence type="predicted"/>
<dbReference type="AlphaFoldDB" id="A0A812RLA9"/>
<comment type="caution">
    <text evidence="2">The sequence shown here is derived from an EMBL/GenBank/DDBJ whole genome shotgun (WGS) entry which is preliminary data.</text>
</comment>
<accession>A0A812RLA9</accession>
<feature type="domain" description="AB hydrolase-1" evidence="1">
    <location>
        <begin position="89"/>
        <end position="200"/>
    </location>
</feature>
<dbReference type="Gene3D" id="3.40.50.1820">
    <property type="entry name" value="alpha/beta hydrolase"/>
    <property type="match status" value="1"/>
</dbReference>
<protein>
    <submittedName>
        <fullName evidence="2">PpsA protein</fullName>
    </submittedName>
</protein>
<dbReference type="OrthoDB" id="427716at2759"/>
<reference evidence="2" key="1">
    <citation type="submission" date="2021-02" db="EMBL/GenBank/DDBJ databases">
        <authorList>
            <person name="Dougan E. K."/>
            <person name="Rhodes N."/>
            <person name="Thang M."/>
            <person name="Chan C."/>
        </authorList>
    </citation>
    <scope>NUCLEOTIDE SEQUENCE</scope>
</reference>
<organism evidence="2 3">
    <name type="scientific">Symbiodinium natans</name>
    <dbReference type="NCBI Taxonomy" id="878477"/>
    <lineage>
        <taxon>Eukaryota</taxon>
        <taxon>Sar</taxon>
        <taxon>Alveolata</taxon>
        <taxon>Dinophyceae</taxon>
        <taxon>Suessiales</taxon>
        <taxon>Symbiodiniaceae</taxon>
        <taxon>Symbiodinium</taxon>
    </lineage>
</organism>
<gene>
    <name evidence="2" type="primary">ppsA</name>
    <name evidence="2" type="ORF">SNAT2548_LOCUS24377</name>
</gene>
<evidence type="ECO:0000259" key="1">
    <source>
        <dbReference type="Pfam" id="PF00561"/>
    </source>
</evidence>
<dbReference type="InterPro" id="IPR000073">
    <property type="entry name" value="AB_hydrolase_1"/>
</dbReference>
<sequence length="325" mass="34967">MMAFTFQRRCFAAQSLFMARLAPLMGKASSRWWQRLERNSAAVLRGQVGSSQIPSAGDLHLSWEVLGPEGGPIQTVVTPRGQLARDAARPLASAIAERGKRVLVWDRRCTGESSAWAPLEEESLPEQEVQDLVGLLDKLTDPTSPISPVCLVGLSSGARLSALFAARHPERVSGLILLPTGDFYGAASVLGRAYYGDCADTVEAGGMEAVAEAEGSPFRILANNSSRARDELLSADPKVFVSTMRRSQAFMDRFEGCSILGLHSAEVARLQVPALILHHGLEDDHLHALEDATALAKQLPGGRLVLESDATKFKEAAANFAPTHT</sequence>
<keyword evidence="3" id="KW-1185">Reference proteome</keyword>
<dbReference type="InterPro" id="IPR029058">
    <property type="entry name" value="AB_hydrolase_fold"/>
</dbReference>
<dbReference type="Proteomes" id="UP000604046">
    <property type="component" value="Unassembled WGS sequence"/>
</dbReference>
<evidence type="ECO:0000313" key="3">
    <source>
        <dbReference type="Proteomes" id="UP000604046"/>
    </source>
</evidence>
<dbReference type="PANTHER" id="PTHR43329">
    <property type="entry name" value="EPOXIDE HYDROLASE"/>
    <property type="match status" value="1"/>
</dbReference>
<dbReference type="SUPFAM" id="SSF53474">
    <property type="entry name" value="alpha/beta-Hydrolases"/>
    <property type="match status" value="1"/>
</dbReference>